<dbReference type="SMART" id="SM01381">
    <property type="entry name" value="7TM_GPCR_Srsx"/>
    <property type="match status" value="1"/>
</dbReference>
<dbReference type="GO" id="GO:0005886">
    <property type="term" value="C:plasma membrane"/>
    <property type="evidence" value="ECO:0007669"/>
    <property type="project" value="UniProtKB-SubCell"/>
</dbReference>
<dbReference type="InterPro" id="IPR000276">
    <property type="entry name" value="GPCR_Rhodpsn"/>
</dbReference>
<proteinExistence type="predicted"/>
<dbReference type="AlphaFoldDB" id="A0A8J1T904"/>
<reference evidence="9" key="1">
    <citation type="submission" date="2022-03" db="EMBL/GenBank/DDBJ databases">
        <authorList>
            <person name="Martin C."/>
        </authorList>
    </citation>
    <scope>NUCLEOTIDE SEQUENCE</scope>
</reference>
<evidence type="ECO:0000313" key="10">
    <source>
        <dbReference type="Proteomes" id="UP000749559"/>
    </source>
</evidence>
<feature type="non-terminal residue" evidence="9">
    <location>
        <position position="343"/>
    </location>
</feature>
<dbReference type="CDD" id="cd00637">
    <property type="entry name" value="7tm_classA_rhodopsin-like"/>
    <property type="match status" value="1"/>
</dbReference>
<evidence type="ECO:0000256" key="4">
    <source>
        <dbReference type="ARBA" id="ARBA00022989"/>
    </source>
</evidence>
<dbReference type="Gene3D" id="1.20.1070.10">
    <property type="entry name" value="Rhodopsin 7-helix transmembrane proteins"/>
    <property type="match status" value="1"/>
</dbReference>
<dbReference type="GO" id="GO:0004930">
    <property type="term" value="F:G protein-coupled receptor activity"/>
    <property type="evidence" value="ECO:0007669"/>
    <property type="project" value="UniProtKB-KW"/>
</dbReference>
<keyword evidence="7" id="KW-0675">Receptor</keyword>
<evidence type="ECO:0000256" key="8">
    <source>
        <dbReference type="ARBA" id="ARBA00023224"/>
    </source>
</evidence>
<evidence type="ECO:0000256" key="1">
    <source>
        <dbReference type="ARBA" id="ARBA00004651"/>
    </source>
</evidence>
<dbReference type="Proteomes" id="UP000749559">
    <property type="component" value="Unassembled WGS sequence"/>
</dbReference>
<dbReference type="PRINTS" id="PR00237">
    <property type="entry name" value="GPCRRHODOPSN"/>
</dbReference>
<dbReference type="InterPro" id="IPR050569">
    <property type="entry name" value="TAAR"/>
</dbReference>
<evidence type="ECO:0000256" key="7">
    <source>
        <dbReference type="ARBA" id="ARBA00023170"/>
    </source>
</evidence>
<dbReference type="Pfam" id="PF00001">
    <property type="entry name" value="7tm_1"/>
    <property type="match status" value="1"/>
</dbReference>
<dbReference type="EMBL" id="CAIIXF020000005">
    <property type="protein sequence ID" value="CAH1783490.1"/>
    <property type="molecule type" value="Genomic_DNA"/>
</dbReference>
<gene>
    <name evidence="9" type="ORF">OFUS_LOCUS9830</name>
</gene>
<protein>
    <submittedName>
        <fullName evidence="9">Uncharacterized protein</fullName>
    </submittedName>
</protein>
<name>A0A8J1T904_OWEFU</name>
<evidence type="ECO:0000256" key="2">
    <source>
        <dbReference type="ARBA" id="ARBA00022475"/>
    </source>
</evidence>
<evidence type="ECO:0000256" key="3">
    <source>
        <dbReference type="ARBA" id="ARBA00022692"/>
    </source>
</evidence>
<evidence type="ECO:0000256" key="6">
    <source>
        <dbReference type="ARBA" id="ARBA00023136"/>
    </source>
</evidence>
<keyword evidence="6" id="KW-0472">Membrane</keyword>
<dbReference type="OrthoDB" id="6123079at2759"/>
<comment type="subcellular location">
    <subcellularLocation>
        <location evidence="1">Cell membrane</location>
        <topology evidence="1">Multi-pass membrane protein</topology>
    </subcellularLocation>
</comment>
<keyword evidence="10" id="KW-1185">Reference proteome</keyword>
<evidence type="ECO:0000256" key="5">
    <source>
        <dbReference type="ARBA" id="ARBA00023040"/>
    </source>
</evidence>
<keyword evidence="5" id="KW-0297">G-protein coupled receptor</keyword>
<keyword evidence="4" id="KW-1133">Transmembrane helix</keyword>
<dbReference type="SUPFAM" id="SSF81321">
    <property type="entry name" value="Family A G protein-coupled receptor-like"/>
    <property type="match status" value="1"/>
</dbReference>
<dbReference type="PROSITE" id="PS50262">
    <property type="entry name" value="G_PROTEIN_RECEP_F1_2"/>
    <property type="match status" value="1"/>
</dbReference>
<comment type="caution">
    <text evidence="9">The sequence shown here is derived from an EMBL/GenBank/DDBJ whole genome shotgun (WGS) entry which is preliminary data.</text>
</comment>
<keyword evidence="2" id="KW-1003">Cell membrane</keyword>
<sequence>MCDNINISCYDNFTTLESSTSMPNISESDNPLPATVYGISSLTLMIVIFITNAFMIFVILRHKEFHNPTNYCLLSLCLGNMFGFVTLAMLAFSVFVIHLQHFLECVASISLYYLQVLIGLLMLLLVAIEKYIMIMYPLRYNTIVTTKRMLGAIVTCWVYTIIIALLPIFGLNTHVIYIFPYLNETEIEAATWGTEQCNPDYELPSSYIGLFFLGNFYPILLCLLCLYSRILMIAHKQARQIESLEQMGQESKGVSFRKYFKSLRTVIAILGYFIITWVPMSVLQLMEFEWLKIEFIPIGRQGRAPLLARILISSMTSLNCVYNPVVCVLLNKDMRQAAKRMLR</sequence>
<accession>A0A8J1T904</accession>
<dbReference type="InterPro" id="IPR017452">
    <property type="entry name" value="GPCR_Rhodpsn_7TM"/>
</dbReference>
<organism evidence="9 10">
    <name type="scientific">Owenia fusiformis</name>
    <name type="common">Polychaete worm</name>
    <dbReference type="NCBI Taxonomy" id="6347"/>
    <lineage>
        <taxon>Eukaryota</taxon>
        <taxon>Metazoa</taxon>
        <taxon>Spiralia</taxon>
        <taxon>Lophotrochozoa</taxon>
        <taxon>Annelida</taxon>
        <taxon>Polychaeta</taxon>
        <taxon>Sedentaria</taxon>
        <taxon>Canalipalpata</taxon>
        <taxon>Sabellida</taxon>
        <taxon>Oweniida</taxon>
        <taxon>Oweniidae</taxon>
        <taxon>Owenia</taxon>
    </lineage>
</organism>
<dbReference type="PANTHER" id="PTHR24249">
    <property type="entry name" value="HISTAMINE RECEPTOR-RELATED G-PROTEIN COUPLED RECEPTOR"/>
    <property type="match status" value="1"/>
</dbReference>
<keyword evidence="3" id="KW-0812">Transmembrane</keyword>
<evidence type="ECO:0000313" key="9">
    <source>
        <dbReference type="EMBL" id="CAH1783490.1"/>
    </source>
</evidence>
<keyword evidence="8" id="KW-0807">Transducer</keyword>